<protein>
    <recommendedName>
        <fullName evidence="6">BZIP domain-containing protein</fullName>
    </recommendedName>
</protein>
<dbReference type="InterPro" id="IPR046347">
    <property type="entry name" value="bZIP_sf"/>
</dbReference>
<evidence type="ECO:0000256" key="1">
    <source>
        <dbReference type="SAM" id="Coils"/>
    </source>
</evidence>
<reference evidence="3" key="2">
    <citation type="submission" date="2010-07" db="EMBL/GenBank/DDBJ databases">
        <authorList>
            <consortium name="The Broad Institute Genome Sequencing Platform"/>
            <consortium name="Broad Institute Genome Sequencing Center for Infectious Disease"/>
            <person name="Ma L.-J."/>
            <person name="Dead R."/>
            <person name="Young S."/>
            <person name="Zeng Q."/>
            <person name="Koehrsen M."/>
            <person name="Alvarado L."/>
            <person name="Berlin A."/>
            <person name="Chapman S.B."/>
            <person name="Chen Z."/>
            <person name="Freedman E."/>
            <person name="Gellesch M."/>
            <person name="Goldberg J."/>
            <person name="Griggs A."/>
            <person name="Gujja S."/>
            <person name="Heilman E.R."/>
            <person name="Heiman D."/>
            <person name="Hepburn T."/>
            <person name="Howarth C."/>
            <person name="Jen D."/>
            <person name="Larson L."/>
            <person name="Mehta T."/>
            <person name="Neiman D."/>
            <person name="Pearson M."/>
            <person name="Roberts A."/>
            <person name="Saif S."/>
            <person name="Shea T."/>
            <person name="Shenoy N."/>
            <person name="Sisk P."/>
            <person name="Stolte C."/>
            <person name="Sykes S."/>
            <person name="Walk T."/>
            <person name="White J."/>
            <person name="Yandava C."/>
            <person name="Haas B."/>
            <person name="Nusbaum C."/>
            <person name="Birren B."/>
        </authorList>
    </citation>
    <scope>NUCLEOTIDE SEQUENCE</scope>
    <source>
        <strain evidence="3">R3-111a-1</strain>
    </source>
</reference>
<sequence length="728" mass="77687">MPTGQPDLAILSAEQYDDGSSSSRDNARRPAAPSSSDDVPAPRKRARRPPVASGDAGGGSTTATATEGDAGGGSGGGEKKRARGRPRLTADDESAAERRRTQIRLAQRAYRNRKETAITTLEQQVKDLRDTNEEMSHAFMALHDFAVQRGLLDTRPDFGDRLRSTTERFVALARKTAEVGAVEDEADAPEPAGADNAGRKTKARAGTPSSEEVEEVPRATDRPSVGASALPQQQQQPQQMLYGGFVVSQEYVPNLDASMPNYGFGDAVLGGNLDLDVGIGGSAWNELETITQPTMDNASFPLTEDQIFSIMGGGTTAAAPSPLPHPALPSPPRTYAASESTFGRRLQRFAVERALSLISMPNPPPLRLVRVFGFCLPFESADDIRRRLSSALSRPQGQSMFYWQYPFHHLGGAGSHFPPGTVSSTPTDPARFGAAPTVDTRTQQQQQQRSFAVGNQGTADVMRPRNGAGFGMGPFTQPVSESGSSHLDARQRIKVPGFEGDFYDSDEVELWLRRRGVDIAPAQDYVTTEVDLSAFDQPGSPGEGNASSLYPAAPEGLFPTPDIMGYKALDSGAAGGVGDFGSLGTASATALPTTAAPTGPHLLPPPSSAQERSPPNMWSTGSENLLADMSTFMFSGVSFDSQDMFAAPSASAGDFTARNNMQFMPDLSMPQQAQQPATPRKTLITLDVSIFVQKLTEKATCLGRSPGFRIDNVRQAFLASAHRLSMTV</sequence>
<gene>
    <name evidence="4" type="primary">20348105</name>
    <name evidence="3" type="ORF">GGTG_07647</name>
</gene>
<feature type="coiled-coil region" evidence="1">
    <location>
        <begin position="111"/>
        <end position="138"/>
    </location>
</feature>
<organism evidence="3">
    <name type="scientific">Gaeumannomyces tritici (strain R3-111a-1)</name>
    <name type="common">Wheat and barley take-all root rot fungus</name>
    <name type="synonym">Gaeumannomyces graminis var. tritici</name>
    <dbReference type="NCBI Taxonomy" id="644352"/>
    <lineage>
        <taxon>Eukaryota</taxon>
        <taxon>Fungi</taxon>
        <taxon>Dikarya</taxon>
        <taxon>Ascomycota</taxon>
        <taxon>Pezizomycotina</taxon>
        <taxon>Sordariomycetes</taxon>
        <taxon>Sordariomycetidae</taxon>
        <taxon>Magnaporthales</taxon>
        <taxon>Magnaporthaceae</taxon>
        <taxon>Gaeumannomyces</taxon>
    </lineage>
</organism>
<dbReference type="CDD" id="cd14688">
    <property type="entry name" value="bZIP_YAP"/>
    <property type="match status" value="1"/>
</dbReference>
<feature type="region of interest" description="Disordered" evidence="2">
    <location>
        <begin position="1"/>
        <end position="99"/>
    </location>
</feature>
<evidence type="ECO:0000313" key="4">
    <source>
        <dbReference type="EnsemblFungi" id="EJT73791"/>
    </source>
</evidence>
<reference evidence="4" key="4">
    <citation type="journal article" date="2015" name="G3 (Bethesda)">
        <title>Genome sequences of three phytopathogenic species of the Magnaporthaceae family of fungi.</title>
        <authorList>
            <person name="Okagaki L.H."/>
            <person name="Nunes C.C."/>
            <person name="Sailsbery J."/>
            <person name="Clay B."/>
            <person name="Brown D."/>
            <person name="John T."/>
            <person name="Oh Y."/>
            <person name="Young N."/>
            <person name="Fitzgerald M."/>
            <person name="Haas B.J."/>
            <person name="Zeng Q."/>
            <person name="Young S."/>
            <person name="Adiconis X."/>
            <person name="Fan L."/>
            <person name="Levin J.Z."/>
            <person name="Mitchell T.K."/>
            <person name="Okubara P.A."/>
            <person name="Farman M.L."/>
            <person name="Kohn L.M."/>
            <person name="Birren B."/>
            <person name="Ma L.-J."/>
            <person name="Dean R.A."/>
        </authorList>
    </citation>
    <scope>NUCLEOTIDE SEQUENCE</scope>
    <source>
        <strain evidence="4">R3-111a-1</strain>
    </source>
</reference>
<evidence type="ECO:0008006" key="6">
    <source>
        <dbReference type="Google" id="ProtNLM"/>
    </source>
</evidence>
<feature type="region of interest" description="Disordered" evidence="2">
    <location>
        <begin position="591"/>
        <end position="619"/>
    </location>
</feature>
<evidence type="ECO:0000313" key="5">
    <source>
        <dbReference type="Proteomes" id="UP000006039"/>
    </source>
</evidence>
<dbReference type="Proteomes" id="UP000006039">
    <property type="component" value="Unassembled WGS sequence"/>
</dbReference>
<proteinExistence type="predicted"/>
<accession>J3P299</accession>
<reference evidence="4" key="5">
    <citation type="submission" date="2018-04" db="UniProtKB">
        <authorList>
            <consortium name="EnsemblFungi"/>
        </authorList>
    </citation>
    <scope>IDENTIFICATION</scope>
    <source>
        <strain evidence="4">R3-111a-1</strain>
    </source>
</reference>
<dbReference type="STRING" id="644352.J3P299"/>
<feature type="compositionally biased region" description="Low complexity" evidence="2">
    <location>
        <begin position="591"/>
        <end position="601"/>
    </location>
</feature>
<feature type="compositionally biased region" description="Polar residues" evidence="2">
    <location>
        <begin position="609"/>
        <end position="619"/>
    </location>
</feature>
<keyword evidence="5" id="KW-1185">Reference proteome</keyword>
<evidence type="ECO:0000256" key="2">
    <source>
        <dbReference type="SAM" id="MobiDB-lite"/>
    </source>
</evidence>
<dbReference type="Gene3D" id="1.20.5.170">
    <property type="match status" value="1"/>
</dbReference>
<dbReference type="AlphaFoldDB" id="J3P299"/>
<dbReference type="PANTHER" id="PTHR40618:SF1">
    <property type="entry name" value="B-ZIP TRANSCRIPTION FACTOR (EUROFUNG)"/>
    <property type="match status" value="1"/>
</dbReference>
<dbReference type="VEuPathDB" id="FungiDB:GGTG_07647"/>
<dbReference type="OrthoDB" id="3555317at2759"/>
<dbReference type="GeneID" id="20348105"/>
<reference evidence="3" key="3">
    <citation type="submission" date="2010-09" db="EMBL/GenBank/DDBJ databases">
        <title>Annotation of Gaeumannomyces graminis var. tritici R3-111a-1.</title>
        <authorList>
            <consortium name="The Broad Institute Genome Sequencing Platform"/>
            <person name="Ma L.-J."/>
            <person name="Dead R."/>
            <person name="Young S.K."/>
            <person name="Zeng Q."/>
            <person name="Gargeya S."/>
            <person name="Fitzgerald M."/>
            <person name="Haas B."/>
            <person name="Abouelleil A."/>
            <person name="Alvarado L."/>
            <person name="Arachchi H.M."/>
            <person name="Berlin A."/>
            <person name="Brown A."/>
            <person name="Chapman S.B."/>
            <person name="Chen Z."/>
            <person name="Dunbar C."/>
            <person name="Freedman E."/>
            <person name="Gearin G."/>
            <person name="Gellesch M."/>
            <person name="Goldberg J."/>
            <person name="Griggs A."/>
            <person name="Gujja S."/>
            <person name="Heiman D."/>
            <person name="Howarth C."/>
            <person name="Larson L."/>
            <person name="Lui A."/>
            <person name="MacDonald P.J.P."/>
            <person name="Mehta T."/>
            <person name="Montmayeur A."/>
            <person name="Murphy C."/>
            <person name="Neiman D."/>
            <person name="Pearson M."/>
            <person name="Priest M."/>
            <person name="Roberts A."/>
            <person name="Saif S."/>
            <person name="Shea T."/>
            <person name="Shenoy N."/>
            <person name="Sisk P."/>
            <person name="Stolte C."/>
            <person name="Sykes S."/>
            <person name="Yandava C."/>
            <person name="Wortman J."/>
            <person name="Nusbaum C."/>
            <person name="Birren B."/>
        </authorList>
    </citation>
    <scope>NUCLEOTIDE SEQUENCE</scope>
    <source>
        <strain evidence="3">R3-111a-1</strain>
    </source>
</reference>
<dbReference type="EnsemblFungi" id="EJT73791">
    <property type="protein sequence ID" value="EJT73791"/>
    <property type="gene ID" value="GGTG_07647"/>
</dbReference>
<dbReference type="eggNOG" id="ENOG502S6P7">
    <property type="taxonomic scope" value="Eukaryota"/>
</dbReference>
<dbReference type="RefSeq" id="XP_009223735.1">
    <property type="nucleotide sequence ID" value="XM_009225471.1"/>
</dbReference>
<dbReference type="EMBL" id="GL385398">
    <property type="protein sequence ID" value="EJT73791.1"/>
    <property type="molecule type" value="Genomic_DNA"/>
</dbReference>
<feature type="region of interest" description="Disordered" evidence="2">
    <location>
        <begin position="181"/>
        <end position="236"/>
    </location>
</feature>
<name>J3P299_GAET3</name>
<dbReference type="GO" id="GO:0003700">
    <property type="term" value="F:DNA-binding transcription factor activity"/>
    <property type="evidence" value="ECO:0007669"/>
    <property type="project" value="InterPro"/>
</dbReference>
<dbReference type="PANTHER" id="PTHR40618">
    <property type="entry name" value="B-ZIP TRANSCRIPTION FACTOR (EUROFUNG)-RELATED"/>
    <property type="match status" value="1"/>
</dbReference>
<dbReference type="HOGENOM" id="CLU_013452_1_1_1"/>
<dbReference type="SUPFAM" id="SSF57959">
    <property type="entry name" value="Leucine zipper domain"/>
    <property type="match status" value="1"/>
</dbReference>
<evidence type="ECO:0000313" key="3">
    <source>
        <dbReference type="EMBL" id="EJT73791.1"/>
    </source>
</evidence>
<keyword evidence="1" id="KW-0175">Coiled coil</keyword>
<reference evidence="5" key="1">
    <citation type="submission" date="2010-07" db="EMBL/GenBank/DDBJ databases">
        <title>The genome sequence of Gaeumannomyces graminis var. tritici strain R3-111a-1.</title>
        <authorList>
            <consortium name="The Broad Institute Genome Sequencing Platform"/>
            <person name="Ma L.-J."/>
            <person name="Dead R."/>
            <person name="Young S."/>
            <person name="Zeng Q."/>
            <person name="Koehrsen M."/>
            <person name="Alvarado L."/>
            <person name="Berlin A."/>
            <person name="Chapman S.B."/>
            <person name="Chen Z."/>
            <person name="Freedman E."/>
            <person name="Gellesch M."/>
            <person name="Goldberg J."/>
            <person name="Griggs A."/>
            <person name="Gujja S."/>
            <person name="Heilman E.R."/>
            <person name="Heiman D."/>
            <person name="Hepburn T."/>
            <person name="Howarth C."/>
            <person name="Jen D."/>
            <person name="Larson L."/>
            <person name="Mehta T."/>
            <person name="Neiman D."/>
            <person name="Pearson M."/>
            <person name="Roberts A."/>
            <person name="Saif S."/>
            <person name="Shea T."/>
            <person name="Shenoy N."/>
            <person name="Sisk P."/>
            <person name="Stolte C."/>
            <person name="Sykes S."/>
            <person name="Walk T."/>
            <person name="White J."/>
            <person name="Yandava C."/>
            <person name="Haas B."/>
            <person name="Nusbaum C."/>
            <person name="Birren B."/>
        </authorList>
    </citation>
    <scope>NUCLEOTIDE SEQUENCE [LARGE SCALE GENOMIC DNA]</scope>
    <source>
        <strain evidence="5">R3-111a-1</strain>
    </source>
</reference>